<reference evidence="1" key="1">
    <citation type="submission" date="2022-08" db="EMBL/GenBank/DDBJ databases">
        <title>Novel sulfate-reducing endosymbionts in the free-living metamonad Anaeramoeba.</title>
        <authorList>
            <person name="Jerlstrom-Hultqvist J."/>
            <person name="Cepicka I."/>
            <person name="Gallot-Lavallee L."/>
            <person name="Salas-Leiva D."/>
            <person name="Curtis B.A."/>
            <person name="Zahonova K."/>
            <person name="Pipaliya S."/>
            <person name="Dacks J."/>
            <person name="Roger A.J."/>
        </authorList>
    </citation>
    <scope>NUCLEOTIDE SEQUENCE</scope>
    <source>
        <strain evidence="1">Schooner1</strain>
    </source>
</reference>
<name>A0ABQ8XCT3_9EUKA</name>
<sequence length="86" mass="10130">MVKVAEKSLWSAIIRISTIANFLSMGERMRIFNDNKIKRLYSINYTTLFQLNKVVNSSTLPNTKSYLIILKYDQKRTHTRSKQQQC</sequence>
<protein>
    <submittedName>
        <fullName evidence="1">Uncharacterized protein</fullName>
    </submittedName>
</protein>
<proteinExistence type="predicted"/>
<organism evidence="1 2">
    <name type="scientific">Anaeramoeba flamelloides</name>
    <dbReference type="NCBI Taxonomy" id="1746091"/>
    <lineage>
        <taxon>Eukaryota</taxon>
        <taxon>Metamonada</taxon>
        <taxon>Anaeramoebidae</taxon>
        <taxon>Anaeramoeba</taxon>
    </lineage>
</organism>
<accession>A0ABQ8XCT3</accession>
<gene>
    <name evidence="1" type="ORF">M0813_07061</name>
</gene>
<keyword evidence="2" id="KW-1185">Reference proteome</keyword>
<dbReference type="EMBL" id="JAOAOG010000313">
    <property type="protein sequence ID" value="KAJ6230422.1"/>
    <property type="molecule type" value="Genomic_DNA"/>
</dbReference>
<comment type="caution">
    <text evidence="1">The sequence shown here is derived from an EMBL/GenBank/DDBJ whole genome shotgun (WGS) entry which is preliminary data.</text>
</comment>
<evidence type="ECO:0000313" key="1">
    <source>
        <dbReference type="EMBL" id="KAJ6230422.1"/>
    </source>
</evidence>
<evidence type="ECO:0000313" key="2">
    <source>
        <dbReference type="Proteomes" id="UP001150062"/>
    </source>
</evidence>
<dbReference type="Proteomes" id="UP001150062">
    <property type="component" value="Unassembled WGS sequence"/>
</dbReference>